<dbReference type="InterPro" id="IPR000304">
    <property type="entry name" value="Pyrroline-COOH_reductase"/>
</dbReference>
<dbReference type="EMBL" id="KZ819603">
    <property type="protein sequence ID" value="PWN34803.1"/>
    <property type="molecule type" value="Genomic_DNA"/>
</dbReference>
<dbReference type="AlphaFoldDB" id="A0A316VER8"/>
<proteinExistence type="inferred from homology"/>
<keyword evidence="6" id="KW-1133">Transmembrane helix</keyword>
<dbReference type="Pfam" id="PF03807">
    <property type="entry name" value="F420_oxidored"/>
    <property type="match status" value="1"/>
</dbReference>
<dbReference type="GO" id="GO:0004735">
    <property type="term" value="F:pyrroline-5-carboxylate reductase activity"/>
    <property type="evidence" value="ECO:0007669"/>
    <property type="project" value="UniProtKB-EC"/>
</dbReference>
<dbReference type="InterPro" id="IPR008927">
    <property type="entry name" value="6-PGluconate_DH-like_C_sf"/>
</dbReference>
<evidence type="ECO:0000256" key="1">
    <source>
        <dbReference type="ARBA" id="ARBA00005525"/>
    </source>
</evidence>
<evidence type="ECO:0000313" key="10">
    <source>
        <dbReference type="Proteomes" id="UP000245771"/>
    </source>
</evidence>
<feature type="compositionally biased region" description="Low complexity" evidence="5">
    <location>
        <begin position="50"/>
        <end position="67"/>
    </location>
</feature>
<gene>
    <name evidence="9" type="ORF">FA14DRAFT_188851</name>
</gene>
<dbReference type="GeneID" id="37023468"/>
<keyword evidence="10" id="KW-1185">Reference proteome</keyword>
<dbReference type="STRING" id="1280837.A0A316VER8"/>
<dbReference type="HAMAP" id="MF_01925">
    <property type="entry name" value="P5C_reductase"/>
    <property type="match status" value="1"/>
</dbReference>
<dbReference type="GO" id="GO:0055129">
    <property type="term" value="P:L-proline biosynthetic process"/>
    <property type="evidence" value="ECO:0007669"/>
    <property type="project" value="UniProtKB-UniPathway"/>
</dbReference>
<keyword evidence="6" id="KW-0472">Membrane</keyword>
<dbReference type="Pfam" id="PF14748">
    <property type="entry name" value="P5CR_dimer"/>
    <property type="match status" value="1"/>
</dbReference>
<dbReference type="RefSeq" id="XP_025355105.1">
    <property type="nucleotide sequence ID" value="XM_025501687.1"/>
</dbReference>
<organism evidence="9 10">
    <name type="scientific">Meira miltonrushii</name>
    <dbReference type="NCBI Taxonomy" id="1280837"/>
    <lineage>
        <taxon>Eukaryota</taxon>
        <taxon>Fungi</taxon>
        <taxon>Dikarya</taxon>
        <taxon>Basidiomycota</taxon>
        <taxon>Ustilaginomycotina</taxon>
        <taxon>Exobasidiomycetes</taxon>
        <taxon>Exobasidiales</taxon>
        <taxon>Brachybasidiaceae</taxon>
        <taxon>Meira</taxon>
    </lineage>
</organism>
<feature type="domain" description="Pyrroline-5-carboxylate reductase catalytic N-terminal" evidence="7">
    <location>
        <begin position="96"/>
        <end position="172"/>
    </location>
</feature>
<sequence length="347" mass="36463">MSSPKQQNGYTLAIIGCGTMGVAILSGVLDSKKMMEARRAASAVLSQSMSNGSTTPVSNGGNGSSSQQQELSASIASLLELEDGDDATTQNATQLPTKFLACVNRQESARKLKKTFEDHECVEVICKDNLRAAREADAVIIACKPQMVADILQQEGIREALRNKLVCSICAGLTIKGIQAHVDKETTVVRAMPNTPSKIREGMTILTPLPATIEGASESRNRLVAIFSAVGKCRILDEKHFDAATALAGSGPAFACVFLEAMVDGGVMMGMPRSEALELAAQTMQGAARMVLQSGMHPAAIKDSVTTPGGCTIAGLMNLEDGRLRSTVARTIQAATEHAAGLGMPKN</sequence>
<evidence type="ECO:0000259" key="8">
    <source>
        <dbReference type="Pfam" id="PF14748"/>
    </source>
</evidence>
<dbReference type="InterPro" id="IPR028939">
    <property type="entry name" value="P5C_Rdtase_cat_N"/>
</dbReference>
<dbReference type="PANTHER" id="PTHR11645:SF0">
    <property type="entry name" value="PYRROLINE-5-CARBOXYLATE REDUCTASE 3"/>
    <property type="match status" value="1"/>
</dbReference>
<dbReference type="InParanoid" id="A0A316VER8"/>
<keyword evidence="6" id="KW-0812">Transmembrane</keyword>
<feature type="transmembrane region" description="Helical" evidence="6">
    <location>
        <begin position="12"/>
        <end position="29"/>
    </location>
</feature>
<evidence type="ECO:0000259" key="7">
    <source>
        <dbReference type="Pfam" id="PF03807"/>
    </source>
</evidence>
<dbReference type="PROSITE" id="PS51257">
    <property type="entry name" value="PROKAR_LIPOPROTEIN"/>
    <property type="match status" value="1"/>
</dbReference>
<dbReference type="EC" id="1.5.1.2" evidence="4"/>
<dbReference type="PROSITE" id="PS00521">
    <property type="entry name" value="P5CR"/>
    <property type="match status" value="1"/>
</dbReference>
<feature type="domain" description="Pyrroline-5-carboxylate reductase dimerisation" evidence="8">
    <location>
        <begin position="238"/>
        <end position="340"/>
    </location>
</feature>
<comment type="pathway">
    <text evidence="4">Amino-acid biosynthesis; L-proline biosynthesis; L-proline from L-glutamate 5-semialdehyde: step 1/1.</text>
</comment>
<dbReference type="SUPFAM" id="SSF48179">
    <property type="entry name" value="6-phosphogluconate dehydrogenase C-terminal domain-like"/>
    <property type="match status" value="1"/>
</dbReference>
<keyword evidence="4" id="KW-0028">Amino-acid biosynthesis</keyword>
<comment type="similarity">
    <text evidence="1 4">Belongs to the pyrroline-5-carboxylate reductase family.</text>
</comment>
<name>A0A316VER8_9BASI</name>
<keyword evidence="4" id="KW-0641">Proline biosynthesis</keyword>
<evidence type="ECO:0000256" key="4">
    <source>
        <dbReference type="RuleBase" id="RU003903"/>
    </source>
</evidence>
<accession>A0A316VER8</accession>
<dbReference type="InterPro" id="IPR029036">
    <property type="entry name" value="P5CR_dimer"/>
</dbReference>
<dbReference type="FunFam" id="1.10.3730.10:FF:000001">
    <property type="entry name" value="Pyrroline-5-carboxylate reductase"/>
    <property type="match status" value="1"/>
</dbReference>
<dbReference type="Gene3D" id="1.10.3730.10">
    <property type="entry name" value="ProC C-terminal domain-like"/>
    <property type="match status" value="1"/>
</dbReference>
<dbReference type="InterPro" id="IPR036291">
    <property type="entry name" value="NAD(P)-bd_dom_sf"/>
</dbReference>
<dbReference type="Proteomes" id="UP000245771">
    <property type="component" value="Unassembled WGS sequence"/>
</dbReference>
<dbReference type="UniPathway" id="UPA00098">
    <property type="reaction ID" value="UER00361"/>
</dbReference>
<evidence type="ECO:0000256" key="6">
    <source>
        <dbReference type="SAM" id="Phobius"/>
    </source>
</evidence>
<dbReference type="Gene3D" id="3.40.50.720">
    <property type="entry name" value="NAD(P)-binding Rossmann-like Domain"/>
    <property type="match status" value="1"/>
</dbReference>
<protein>
    <recommendedName>
        <fullName evidence="4">Pyrroline-5-carboxylate reductase</fullName>
        <ecNumber evidence="4">1.5.1.2</ecNumber>
    </recommendedName>
</protein>
<dbReference type="InterPro" id="IPR053790">
    <property type="entry name" value="P5CR-like_CS"/>
</dbReference>
<evidence type="ECO:0000313" key="9">
    <source>
        <dbReference type="EMBL" id="PWN34803.1"/>
    </source>
</evidence>
<keyword evidence="3 4" id="KW-0560">Oxidoreductase</keyword>
<reference evidence="9 10" key="1">
    <citation type="journal article" date="2018" name="Mol. Biol. Evol.">
        <title>Broad Genomic Sampling Reveals a Smut Pathogenic Ancestry of the Fungal Clade Ustilaginomycotina.</title>
        <authorList>
            <person name="Kijpornyongpan T."/>
            <person name="Mondo S.J."/>
            <person name="Barry K."/>
            <person name="Sandor L."/>
            <person name="Lee J."/>
            <person name="Lipzen A."/>
            <person name="Pangilinan J."/>
            <person name="LaButti K."/>
            <person name="Hainaut M."/>
            <person name="Henrissat B."/>
            <person name="Grigoriev I.V."/>
            <person name="Spatafora J.W."/>
            <person name="Aime M.C."/>
        </authorList>
    </citation>
    <scope>NUCLEOTIDE SEQUENCE [LARGE SCALE GENOMIC DNA]</scope>
    <source>
        <strain evidence="9 10">MCA 3882</strain>
    </source>
</reference>
<keyword evidence="2 4" id="KW-0521">NADP</keyword>
<dbReference type="PANTHER" id="PTHR11645">
    <property type="entry name" value="PYRROLINE-5-CARBOXYLATE REDUCTASE"/>
    <property type="match status" value="1"/>
</dbReference>
<evidence type="ECO:0000256" key="2">
    <source>
        <dbReference type="ARBA" id="ARBA00022857"/>
    </source>
</evidence>
<feature type="region of interest" description="Disordered" evidence="5">
    <location>
        <begin position="45"/>
        <end position="67"/>
    </location>
</feature>
<evidence type="ECO:0000256" key="3">
    <source>
        <dbReference type="ARBA" id="ARBA00023002"/>
    </source>
</evidence>
<dbReference type="FunCoup" id="A0A316VER8">
    <property type="interactions" value="134"/>
</dbReference>
<comment type="catalytic activity">
    <reaction evidence="4">
        <text>L-proline + NADP(+) = (S)-1-pyrroline-5-carboxylate + NADPH + 2 H(+)</text>
        <dbReference type="Rhea" id="RHEA:14109"/>
        <dbReference type="ChEBI" id="CHEBI:15378"/>
        <dbReference type="ChEBI" id="CHEBI:17388"/>
        <dbReference type="ChEBI" id="CHEBI:57783"/>
        <dbReference type="ChEBI" id="CHEBI:58349"/>
        <dbReference type="ChEBI" id="CHEBI:60039"/>
        <dbReference type="EC" id="1.5.1.2"/>
    </reaction>
</comment>
<evidence type="ECO:0000256" key="5">
    <source>
        <dbReference type="SAM" id="MobiDB-lite"/>
    </source>
</evidence>
<dbReference type="NCBIfam" id="TIGR00112">
    <property type="entry name" value="proC"/>
    <property type="match status" value="1"/>
</dbReference>
<dbReference type="OrthoDB" id="10263291at2759"/>
<dbReference type="SUPFAM" id="SSF51735">
    <property type="entry name" value="NAD(P)-binding Rossmann-fold domains"/>
    <property type="match status" value="1"/>
</dbReference>